<name>D8R5I3_SELML</name>
<dbReference type="GO" id="GO:0005524">
    <property type="term" value="F:ATP binding"/>
    <property type="evidence" value="ECO:0007669"/>
    <property type="project" value="InterPro"/>
</dbReference>
<dbReference type="PANTHER" id="PTHR37171:SF1">
    <property type="entry name" value="SERINE_THREONINE-PROTEIN KINASE YRZF-RELATED"/>
    <property type="match status" value="1"/>
</dbReference>
<protein>
    <recommendedName>
        <fullName evidence="1">Protein kinase domain-containing protein</fullName>
    </recommendedName>
</protein>
<dbReference type="InterPro" id="IPR000719">
    <property type="entry name" value="Prot_kinase_dom"/>
</dbReference>
<dbReference type="InterPro" id="IPR011009">
    <property type="entry name" value="Kinase-like_dom_sf"/>
</dbReference>
<evidence type="ECO:0000313" key="2">
    <source>
        <dbReference type="EMBL" id="EFJ32156.1"/>
    </source>
</evidence>
<evidence type="ECO:0000259" key="1">
    <source>
        <dbReference type="PROSITE" id="PS50011"/>
    </source>
</evidence>
<keyword evidence="3" id="KW-1185">Reference proteome</keyword>
<dbReference type="KEGG" id="smo:SELMODRAFT_407410"/>
<sequence length="497" mass="55212">MEAVVRAALSFHTDKGRDDSSRKLTAAEQAQVCIPPPTYEDESVFPGNSKSIHTDFASDNVASWTLGAWDGFLDEVRDFSQQLPRTGSFYSKPDTTVEPISDASGLAMDLQDGLHRLGRNISAFSAQSVVGWPDICVEWRDKDDAPALLVGIVELDTLPAFPPSRIREDLVSSPTSQFWPVLNRLREMLALSGGLRYGFVTTRTKYWFCYGDETVLALSPPVDVESVTLACFWYLMALSEGKEAKPPPMKTVWNVGRTTDFTGMQDAMKGMVKDLATTLLADGSSSGGQVHEKLEFWSSREFELGRRLYKFNCDILYAKLRNGGDEVVLKIRDLGSHRSCLRDELERFVKEVLAYKKLRRIQGRAIPQLRSYGFMSGGMFAVLVLSYGGQRRDFHALDAASSGRYGEEAARTLHMIHHRGLVHGDLDTSSVVVRSEEPLRVTIVGLSRAQPAATAKEFSREMVRIKAGCGMTIKEARKVRLHYSDDDDTGDDTTPSG</sequence>
<evidence type="ECO:0000313" key="3">
    <source>
        <dbReference type="Proteomes" id="UP000001514"/>
    </source>
</evidence>
<dbReference type="HOGENOM" id="CLU_549084_0_0_1"/>
<dbReference type="Proteomes" id="UP000001514">
    <property type="component" value="Unassembled WGS sequence"/>
</dbReference>
<dbReference type="EMBL" id="GL377572">
    <property type="protein sequence ID" value="EFJ32156.1"/>
    <property type="molecule type" value="Genomic_DNA"/>
</dbReference>
<dbReference type="PANTHER" id="PTHR37171">
    <property type="entry name" value="SERINE/THREONINE-PROTEIN KINASE YRZF-RELATED"/>
    <property type="match status" value="1"/>
</dbReference>
<proteinExistence type="predicted"/>
<feature type="domain" description="Protein kinase" evidence="1">
    <location>
        <begin position="276"/>
        <end position="497"/>
    </location>
</feature>
<gene>
    <name evidence="2" type="ORF">SELMODRAFT_407410</name>
</gene>
<organism evidence="3">
    <name type="scientific">Selaginella moellendorffii</name>
    <name type="common">Spikemoss</name>
    <dbReference type="NCBI Taxonomy" id="88036"/>
    <lineage>
        <taxon>Eukaryota</taxon>
        <taxon>Viridiplantae</taxon>
        <taxon>Streptophyta</taxon>
        <taxon>Embryophyta</taxon>
        <taxon>Tracheophyta</taxon>
        <taxon>Lycopodiopsida</taxon>
        <taxon>Selaginellales</taxon>
        <taxon>Selaginellaceae</taxon>
        <taxon>Selaginella</taxon>
    </lineage>
</organism>
<dbReference type="Gramene" id="EFJ32156">
    <property type="protein sequence ID" value="EFJ32156"/>
    <property type="gene ID" value="SELMODRAFT_407410"/>
</dbReference>
<dbReference type="GO" id="GO:0004672">
    <property type="term" value="F:protein kinase activity"/>
    <property type="evidence" value="ECO:0007669"/>
    <property type="project" value="InterPro"/>
</dbReference>
<dbReference type="PROSITE" id="PS50011">
    <property type="entry name" value="PROTEIN_KINASE_DOM"/>
    <property type="match status" value="1"/>
</dbReference>
<dbReference type="AlphaFoldDB" id="D8R5I3"/>
<dbReference type="InParanoid" id="D8R5I3"/>
<dbReference type="SUPFAM" id="SSF56112">
    <property type="entry name" value="Protein kinase-like (PK-like)"/>
    <property type="match status" value="1"/>
</dbReference>
<reference evidence="2 3" key="1">
    <citation type="journal article" date="2011" name="Science">
        <title>The Selaginella genome identifies genetic changes associated with the evolution of vascular plants.</title>
        <authorList>
            <person name="Banks J.A."/>
            <person name="Nishiyama T."/>
            <person name="Hasebe M."/>
            <person name="Bowman J.L."/>
            <person name="Gribskov M."/>
            <person name="dePamphilis C."/>
            <person name="Albert V.A."/>
            <person name="Aono N."/>
            <person name="Aoyama T."/>
            <person name="Ambrose B.A."/>
            <person name="Ashton N.W."/>
            <person name="Axtell M.J."/>
            <person name="Barker E."/>
            <person name="Barker M.S."/>
            <person name="Bennetzen J.L."/>
            <person name="Bonawitz N.D."/>
            <person name="Chapple C."/>
            <person name="Cheng C."/>
            <person name="Correa L.G."/>
            <person name="Dacre M."/>
            <person name="DeBarry J."/>
            <person name="Dreyer I."/>
            <person name="Elias M."/>
            <person name="Engstrom E.M."/>
            <person name="Estelle M."/>
            <person name="Feng L."/>
            <person name="Finet C."/>
            <person name="Floyd S.K."/>
            <person name="Frommer W.B."/>
            <person name="Fujita T."/>
            <person name="Gramzow L."/>
            <person name="Gutensohn M."/>
            <person name="Harholt J."/>
            <person name="Hattori M."/>
            <person name="Heyl A."/>
            <person name="Hirai T."/>
            <person name="Hiwatashi Y."/>
            <person name="Ishikawa M."/>
            <person name="Iwata M."/>
            <person name="Karol K.G."/>
            <person name="Koehler B."/>
            <person name="Kolukisaoglu U."/>
            <person name="Kubo M."/>
            <person name="Kurata T."/>
            <person name="Lalonde S."/>
            <person name="Li K."/>
            <person name="Li Y."/>
            <person name="Litt A."/>
            <person name="Lyons E."/>
            <person name="Manning G."/>
            <person name="Maruyama T."/>
            <person name="Michael T.P."/>
            <person name="Mikami K."/>
            <person name="Miyazaki S."/>
            <person name="Morinaga S."/>
            <person name="Murata T."/>
            <person name="Mueller-Roeber B."/>
            <person name="Nelson D.R."/>
            <person name="Obara M."/>
            <person name="Oguri Y."/>
            <person name="Olmstead R.G."/>
            <person name="Onodera N."/>
            <person name="Petersen B.L."/>
            <person name="Pils B."/>
            <person name="Prigge M."/>
            <person name="Rensing S.A."/>
            <person name="Riano-Pachon D.M."/>
            <person name="Roberts A.W."/>
            <person name="Sato Y."/>
            <person name="Scheller H.V."/>
            <person name="Schulz B."/>
            <person name="Schulz C."/>
            <person name="Shakirov E.V."/>
            <person name="Shibagaki N."/>
            <person name="Shinohara N."/>
            <person name="Shippen D.E."/>
            <person name="Soerensen I."/>
            <person name="Sotooka R."/>
            <person name="Sugimoto N."/>
            <person name="Sugita M."/>
            <person name="Sumikawa N."/>
            <person name="Tanurdzic M."/>
            <person name="Theissen G."/>
            <person name="Ulvskov P."/>
            <person name="Wakazuki S."/>
            <person name="Weng J.K."/>
            <person name="Willats W.W."/>
            <person name="Wipf D."/>
            <person name="Wolf P.G."/>
            <person name="Yang L."/>
            <person name="Zimmer A.D."/>
            <person name="Zhu Q."/>
            <person name="Mitros T."/>
            <person name="Hellsten U."/>
            <person name="Loque D."/>
            <person name="Otillar R."/>
            <person name="Salamov A."/>
            <person name="Schmutz J."/>
            <person name="Shapiro H."/>
            <person name="Lindquist E."/>
            <person name="Lucas S."/>
            <person name="Rokhsar D."/>
            <person name="Grigoriev I.V."/>
        </authorList>
    </citation>
    <scope>NUCLEOTIDE SEQUENCE [LARGE SCALE GENOMIC DNA]</scope>
</reference>
<accession>D8R5I3</accession>
<dbReference type="InterPro" id="IPR052396">
    <property type="entry name" value="Meiotic_Drive_Suppr_Kinase"/>
</dbReference>
<dbReference type="Gene3D" id="1.10.510.10">
    <property type="entry name" value="Transferase(Phosphotransferase) domain 1"/>
    <property type="match status" value="1"/>
</dbReference>